<dbReference type="InterPro" id="IPR036291">
    <property type="entry name" value="NAD(P)-bd_dom_sf"/>
</dbReference>
<proteinExistence type="predicted"/>
<feature type="domain" description="Enoyl reductase (ER)" evidence="2">
    <location>
        <begin position="10"/>
        <end position="321"/>
    </location>
</feature>
<name>A0AAU1M2Y5_9ACTN</name>
<dbReference type="EMBL" id="CP108169">
    <property type="protein sequence ID" value="WTQ77756.1"/>
    <property type="molecule type" value="Genomic_DNA"/>
</dbReference>
<gene>
    <name evidence="3" type="ORF">OG222_33490</name>
</gene>
<dbReference type="PANTHER" id="PTHR43677">
    <property type="entry name" value="SHORT-CHAIN DEHYDROGENASE/REDUCTASE"/>
    <property type="match status" value="1"/>
</dbReference>
<dbReference type="SMART" id="SM00829">
    <property type="entry name" value="PKS_ER"/>
    <property type="match status" value="1"/>
</dbReference>
<reference evidence="3" key="1">
    <citation type="submission" date="2022-10" db="EMBL/GenBank/DDBJ databases">
        <title>The complete genomes of actinobacterial strains from the NBC collection.</title>
        <authorList>
            <person name="Joergensen T.S."/>
            <person name="Alvarez Arevalo M."/>
            <person name="Sterndorff E.B."/>
            <person name="Faurdal D."/>
            <person name="Vuksanovic O."/>
            <person name="Mourched A.-S."/>
            <person name="Charusanti P."/>
            <person name="Shaw S."/>
            <person name="Blin K."/>
            <person name="Weber T."/>
        </authorList>
    </citation>
    <scope>NUCLEOTIDE SEQUENCE</scope>
    <source>
        <strain evidence="3">NBC_00148</strain>
    </source>
</reference>
<dbReference type="SUPFAM" id="SSF51735">
    <property type="entry name" value="NAD(P)-binding Rossmann-fold domains"/>
    <property type="match status" value="1"/>
</dbReference>
<dbReference type="InterPro" id="IPR011032">
    <property type="entry name" value="GroES-like_sf"/>
</dbReference>
<organism evidence="3">
    <name type="scientific">Streptomyces sp. NBC_00148</name>
    <dbReference type="NCBI Taxonomy" id="2903626"/>
    <lineage>
        <taxon>Bacteria</taxon>
        <taxon>Bacillati</taxon>
        <taxon>Actinomycetota</taxon>
        <taxon>Actinomycetes</taxon>
        <taxon>Kitasatosporales</taxon>
        <taxon>Streptomycetaceae</taxon>
        <taxon>Streptomyces</taxon>
    </lineage>
</organism>
<dbReference type="Pfam" id="PF00107">
    <property type="entry name" value="ADH_zinc_N"/>
    <property type="match status" value="1"/>
</dbReference>
<accession>A0AAU1M2Y5</accession>
<sequence length="333" mass="34761">MRAVVCREYGPPESLTVTEVPDPEPGPGEVVVGVRAAAVNFPDVLLVGNRYQTSVEPPFVPGSELAGDVLATGPGVETFLCGARVFGAVPQGAFAERAVLPAAALTAVPDSVGYEEAAAFGVAHLTAYHALRSAAGVQPGEWVVVLGAAGGVGLAAVALATLLGARVIAAASTPQKLELCRTRGAEHVIDYTTEDLRSRVKEMTGGGAHAVIDPVGGRWSEQALRATRYGGTFVTIGYASGEIPAVPLNLVLLKGVTVRGMELRTFGEHRPVEARRDRAELTRLLAEGRIAPHVCATFPLSRTPEALRLVAGRQALGKVLIDPTTEVPWNSKS</sequence>
<dbReference type="InterPro" id="IPR013149">
    <property type="entry name" value="ADH-like_C"/>
</dbReference>
<dbReference type="CDD" id="cd08241">
    <property type="entry name" value="QOR1"/>
    <property type="match status" value="1"/>
</dbReference>
<dbReference type="InterPro" id="IPR013154">
    <property type="entry name" value="ADH-like_N"/>
</dbReference>
<dbReference type="Pfam" id="PF08240">
    <property type="entry name" value="ADH_N"/>
    <property type="match status" value="1"/>
</dbReference>
<dbReference type="Gene3D" id="3.40.50.720">
    <property type="entry name" value="NAD(P)-binding Rossmann-like Domain"/>
    <property type="match status" value="1"/>
</dbReference>
<dbReference type="InterPro" id="IPR051397">
    <property type="entry name" value="Zn-ADH-like_protein"/>
</dbReference>
<feature type="transmembrane region" description="Helical" evidence="1">
    <location>
        <begin position="142"/>
        <end position="169"/>
    </location>
</feature>
<keyword evidence="1" id="KW-0812">Transmembrane</keyword>
<protein>
    <submittedName>
        <fullName evidence="3">NADPH:quinone oxidoreductase family protein</fullName>
    </submittedName>
</protein>
<evidence type="ECO:0000313" key="3">
    <source>
        <dbReference type="EMBL" id="WTQ77756.1"/>
    </source>
</evidence>
<dbReference type="AlphaFoldDB" id="A0AAU1M2Y5"/>
<evidence type="ECO:0000259" key="2">
    <source>
        <dbReference type="SMART" id="SM00829"/>
    </source>
</evidence>
<dbReference type="Gene3D" id="3.90.180.10">
    <property type="entry name" value="Medium-chain alcohol dehydrogenases, catalytic domain"/>
    <property type="match status" value="1"/>
</dbReference>
<dbReference type="PANTHER" id="PTHR43677:SF4">
    <property type="entry name" value="QUINONE OXIDOREDUCTASE-LIKE PROTEIN 2"/>
    <property type="match status" value="1"/>
</dbReference>
<dbReference type="InterPro" id="IPR020843">
    <property type="entry name" value="ER"/>
</dbReference>
<evidence type="ECO:0000256" key="1">
    <source>
        <dbReference type="SAM" id="Phobius"/>
    </source>
</evidence>
<dbReference type="SUPFAM" id="SSF50129">
    <property type="entry name" value="GroES-like"/>
    <property type="match status" value="1"/>
</dbReference>
<dbReference type="GO" id="GO:0016491">
    <property type="term" value="F:oxidoreductase activity"/>
    <property type="evidence" value="ECO:0007669"/>
    <property type="project" value="InterPro"/>
</dbReference>
<keyword evidence="1" id="KW-0472">Membrane</keyword>
<keyword evidence="1" id="KW-1133">Transmembrane helix</keyword>